<feature type="non-terminal residue" evidence="1">
    <location>
        <position position="93"/>
    </location>
</feature>
<protein>
    <submittedName>
        <fullName evidence="1">Uncharacterized protein</fullName>
    </submittedName>
</protein>
<proteinExistence type="predicted"/>
<accession>A0ABR1ZL53</accession>
<reference evidence="1 2" key="1">
    <citation type="journal article" date="2024" name="G3 (Bethesda)">
        <title>Genome assembly of Hibiscus sabdariffa L. provides insights into metabolisms of medicinal natural products.</title>
        <authorList>
            <person name="Kim T."/>
        </authorList>
    </citation>
    <scope>NUCLEOTIDE SEQUENCE [LARGE SCALE GENOMIC DNA]</scope>
    <source>
        <strain evidence="1">TK-2024</strain>
        <tissue evidence="1">Old leaves</tissue>
    </source>
</reference>
<name>A0ABR1ZL53_9ROSI</name>
<dbReference type="EMBL" id="JBBPBM010001904">
    <property type="protein sequence ID" value="KAK8481288.1"/>
    <property type="molecule type" value="Genomic_DNA"/>
</dbReference>
<evidence type="ECO:0000313" key="1">
    <source>
        <dbReference type="EMBL" id="KAK8481288.1"/>
    </source>
</evidence>
<comment type="caution">
    <text evidence="1">The sequence shown here is derived from an EMBL/GenBank/DDBJ whole genome shotgun (WGS) entry which is preliminary data.</text>
</comment>
<sequence>MTEELQCANDRNQNIMMIKQEDHSAGRTPDSAAVNKSDLYNRLLDSSSLVSTPVFFIFGEATKWDVPSLKAAVVLTLSAYVENLRGSAKDASF</sequence>
<gene>
    <name evidence="1" type="ORF">V6N12_055791</name>
</gene>
<organism evidence="1 2">
    <name type="scientific">Hibiscus sabdariffa</name>
    <name type="common">roselle</name>
    <dbReference type="NCBI Taxonomy" id="183260"/>
    <lineage>
        <taxon>Eukaryota</taxon>
        <taxon>Viridiplantae</taxon>
        <taxon>Streptophyta</taxon>
        <taxon>Embryophyta</taxon>
        <taxon>Tracheophyta</taxon>
        <taxon>Spermatophyta</taxon>
        <taxon>Magnoliopsida</taxon>
        <taxon>eudicotyledons</taxon>
        <taxon>Gunneridae</taxon>
        <taxon>Pentapetalae</taxon>
        <taxon>rosids</taxon>
        <taxon>malvids</taxon>
        <taxon>Malvales</taxon>
        <taxon>Malvaceae</taxon>
        <taxon>Malvoideae</taxon>
        <taxon>Hibiscus</taxon>
    </lineage>
</organism>
<keyword evidence="2" id="KW-1185">Reference proteome</keyword>
<evidence type="ECO:0000313" key="2">
    <source>
        <dbReference type="Proteomes" id="UP001472677"/>
    </source>
</evidence>
<dbReference type="Proteomes" id="UP001472677">
    <property type="component" value="Unassembled WGS sequence"/>
</dbReference>